<sequence length="34" mass="4353">MVRNTSFYWYCKNPPSYLQNNIRRTISIYFHYLY</sequence>
<reference evidence="1" key="1">
    <citation type="submission" date="2018-02" db="EMBL/GenBank/DDBJ databases">
        <title>Rhizophora mucronata_Transcriptome.</title>
        <authorList>
            <person name="Meera S.P."/>
            <person name="Sreeshan A."/>
            <person name="Augustine A."/>
        </authorList>
    </citation>
    <scope>NUCLEOTIDE SEQUENCE</scope>
    <source>
        <tissue evidence="1">Leaf</tissue>
    </source>
</reference>
<evidence type="ECO:0000313" key="1">
    <source>
        <dbReference type="EMBL" id="MBX50007.1"/>
    </source>
</evidence>
<dbReference type="EMBL" id="GGEC01069523">
    <property type="protein sequence ID" value="MBX50007.1"/>
    <property type="molecule type" value="Transcribed_RNA"/>
</dbReference>
<accession>A0A2P2P5L5</accession>
<dbReference type="AlphaFoldDB" id="A0A2P2P5L5"/>
<name>A0A2P2P5L5_RHIMU</name>
<proteinExistence type="predicted"/>
<organism evidence="1">
    <name type="scientific">Rhizophora mucronata</name>
    <name type="common">Asiatic mangrove</name>
    <dbReference type="NCBI Taxonomy" id="61149"/>
    <lineage>
        <taxon>Eukaryota</taxon>
        <taxon>Viridiplantae</taxon>
        <taxon>Streptophyta</taxon>
        <taxon>Embryophyta</taxon>
        <taxon>Tracheophyta</taxon>
        <taxon>Spermatophyta</taxon>
        <taxon>Magnoliopsida</taxon>
        <taxon>eudicotyledons</taxon>
        <taxon>Gunneridae</taxon>
        <taxon>Pentapetalae</taxon>
        <taxon>rosids</taxon>
        <taxon>fabids</taxon>
        <taxon>Malpighiales</taxon>
        <taxon>Rhizophoraceae</taxon>
        <taxon>Rhizophora</taxon>
    </lineage>
</organism>
<protein>
    <submittedName>
        <fullName evidence="1">Uncharacterized protein</fullName>
    </submittedName>
</protein>